<dbReference type="Pfam" id="PF13439">
    <property type="entry name" value="Glyco_transf_4"/>
    <property type="match status" value="1"/>
</dbReference>
<dbReference type="InterPro" id="IPR028098">
    <property type="entry name" value="Glyco_trans_4-like_N"/>
</dbReference>
<accession>A0A5D0RQJ9</accession>
<evidence type="ECO:0000259" key="1">
    <source>
        <dbReference type="Pfam" id="PF13439"/>
    </source>
</evidence>
<feature type="domain" description="Glycosyltransferase subfamily 4-like N-terminal" evidence="1">
    <location>
        <begin position="20"/>
        <end position="178"/>
    </location>
</feature>
<keyword evidence="3" id="KW-1185">Reference proteome</keyword>
<dbReference type="Gene3D" id="3.40.50.2000">
    <property type="entry name" value="Glycogen Phosphorylase B"/>
    <property type="match status" value="2"/>
</dbReference>
<name>A0A5D0RQJ9_9RHOB</name>
<dbReference type="Proteomes" id="UP000322080">
    <property type="component" value="Unassembled WGS sequence"/>
</dbReference>
<evidence type="ECO:0000313" key="3">
    <source>
        <dbReference type="Proteomes" id="UP000322080"/>
    </source>
</evidence>
<dbReference type="GO" id="GO:0016757">
    <property type="term" value="F:glycosyltransferase activity"/>
    <property type="evidence" value="ECO:0007669"/>
    <property type="project" value="UniProtKB-ARBA"/>
</dbReference>
<evidence type="ECO:0000313" key="2">
    <source>
        <dbReference type="EMBL" id="TYB83276.1"/>
    </source>
</evidence>
<dbReference type="EMBL" id="VSIY01000003">
    <property type="protein sequence ID" value="TYB83276.1"/>
    <property type="molecule type" value="Genomic_DNA"/>
</dbReference>
<gene>
    <name evidence="2" type="ORF">FVF75_03610</name>
</gene>
<comment type="caution">
    <text evidence="2">The sequence shown here is derived from an EMBL/GenBank/DDBJ whole genome shotgun (WGS) entry which is preliminary data.</text>
</comment>
<keyword evidence="2" id="KW-0808">Transferase</keyword>
<dbReference type="AlphaFoldDB" id="A0A5D0RQJ9"/>
<dbReference type="RefSeq" id="WP_148376366.1">
    <property type="nucleotide sequence ID" value="NZ_VSIY01000003.1"/>
</dbReference>
<dbReference type="SUPFAM" id="SSF53756">
    <property type="entry name" value="UDP-Glycosyltransferase/glycogen phosphorylase"/>
    <property type="match status" value="1"/>
</dbReference>
<reference evidence="2 3" key="1">
    <citation type="submission" date="2019-08" db="EMBL/GenBank/DDBJ databases">
        <title>Identification of a novel species of the genus Boseongicola.</title>
        <authorList>
            <person name="Zhang X.-Q."/>
        </authorList>
    </citation>
    <scope>NUCLEOTIDE SEQUENCE [LARGE SCALE GENOMIC DNA]</scope>
    <source>
        <strain evidence="2 3">HY14</strain>
    </source>
</reference>
<proteinExistence type="predicted"/>
<organism evidence="2 3">
    <name type="scientific">Maritimibacter fusiformis</name>
    <dbReference type="NCBI Taxonomy" id="2603819"/>
    <lineage>
        <taxon>Bacteria</taxon>
        <taxon>Pseudomonadati</taxon>
        <taxon>Pseudomonadota</taxon>
        <taxon>Alphaproteobacteria</taxon>
        <taxon>Rhodobacterales</taxon>
        <taxon>Roseobacteraceae</taxon>
        <taxon>Maritimibacter</taxon>
    </lineage>
</organism>
<protein>
    <submittedName>
        <fullName evidence="2">Glycosyltransferase family 4 protein</fullName>
    </submittedName>
</protein>
<sequence length="395" mass="44074">MRVLFLTRVFPLPAHAGDLRYSVELAEALAAHPDLDVTVFCGSGFREPPAESHARWAGTDTLPGRGADIRGLLGRFPRGAQRAMPPSAHRALAALLDRETFDIALLNESVMAPAVRLLEHHGVPAVYVSHNVDADIRPAIAAKVRNPAKRFLHRRDAEKYRRMELDLLKRVRGLTTITSEDFARYRTLAPTLPAIVVTPGFRPVSQAPSLPMRDRQPVALLLGSFEWNAKIANLEEILNAYQRYRADTGHVRFSLRIAGRSRPGLFDRLSRQHNSVEFISRFDELSDVVTDARIGLVLETMGGGFKLKTLDYVFSDLAVVGYPHALAGTDLDPETDYFRVDGPEDAMRRINDLVDETDRLETAARNARRKAVAAYDWDDRAKKMAAFLAGCLEKD</sequence>